<proteinExistence type="predicted"/>
<dbReference type="PANTHER" id="PTHR43776">
    <property type="entry name" value="TRANSPORT ATP-BINDING PROTEIN"/>
    <property type="match status" value="1"/>
</dbReference>
<protein>
    <submittedName>
        <fullName evidence="10">Uncharacterized protein</fullName>
    </submittedName>
</protein>
<evidence type="ECO:0000313" key="10">
    <source>
        <dbReference type="EMBL" id="SHK74390.1"/>
    </source>
</evidence>
<evidence type="ECO:0000256" key="2">
    <source>
        <dbReference type="ARBA" id="ARBA00004533"/>
    </source>
</evidence>
<sequence length="113" mass="12703">MSVQAQVLDLMMEPQADPGLRYLFISHDVVATYLGLIVERGPRHAVFEEPQPPYTQAPLKLVPIAGPRRRNSEKDLMFQSIPSPIHPVGYVADPSVYKEVTLAHFVLTSDSRY</sequence>
<keyword evidence="6" id="KW-0547">Nucleotide-binding</keyword>
<dbReference type="GO" id="GO:0005886">
    <property type="term" value="C:plasma membrane"/>
    <property type="evidence" value="ECO:0007669"/>
    <property type="project" value="UniProtKB-SubCell"/>
</dbReference>
<keyword evidence="8" id="KW-1278">Translocase</keyword>
<keyword evidence="7" id="KW-0067">ATP-binding</keyword>
<dbReference type="GO" id="GO:0005524">
    <property type="term" value="F:ATP binding"/>
    <property type="evidence" value="ECO:0007669"/>
    <property type="project" value="UniProtKB-KW"/>
</dbReference>
<evidence type="ECO:0000256" key="3">
    <source>
        <dbReference type="ARBA" id="ARBA00022448"/>
    </source>
</evidence>
<evidence type="ECO:0000256" key="9">
    <source>
        <dbReference type="ARBA" id="ARBA00023136"/>
    </source>
</evidence>
<dbReference type="EMBL" id="FRBN01000001">
    <property type="protein sequence ID" value="SHK74390.1"/>
    <property type="molecule type" value="Genomic_DNA"/>
</dbReference>
<keyword evidence="11" id="KW-1185">Reference proteome</keyword>
<gene>
    <name evidence="10" type="ORF">SAMN05444414_1011</name>
</gene>
<dbReference type="AlphaFoldDB" id="A0A1M6UYX7"/>
<comment type="subcellular location">
    <subcellularLocation>
        <location evidence="2">Cell inner membrane</location>
    </subcellularLocation>
    <subcellularLocation>
        <location evidence="1">Membrane</location>
        <topology evidence="1">Peripheral membrane protein</topology>
    </subcellularLocation>
</comment>
<accession>A0A1M6UYX7</accession>
<keyword evidence="3" id="KW-0813">Transport</keyword>
<keyword evidence="9" id="KW-0472">Membrane</keyword>
<dbReference type="STRING" id="1054996.SAMN05444414_1011"/>
<reference evidence="11" key="1">
    <citation type="submission" date="2016-11" db="EMBL/GenBank/DDBJ databases">
        <authorList>
            <person name="Varghese N."/>
            <person name="Submissions S."/>
        </authorList>
    </citation>
    <scope>NUCLEOTIDE SEQUENCE [LARGE SCALE GENOMIC DNA]</scope>
    <source>
        <strain evidence="11">DSM 29327</strain>
    </source>
</reference>
<dbReference type="InterPro" id="IPR050319">
    <property type="entry name" value="ABC_transp_ATP-bind"/>
</dbReference>
<evidence type="ECO:0000256" key="8">
    <source>
        <dbReference type="ARBA" id="ARBA00022967"/>
    </source>
</evidence>
<evidence type="ECO:0000313" key="11">
    <source>
        <dbReference type="Proteomes" id="UP000184191"/>
    </source>
</evidence>
<organism evidence="10 11">
    <name type="scientific">Roseovarius marisflavi</name>
    <dbReference type="NCBI Taxonomy" id="1054996"/>
    <lineage>
        <taxon>Bacteria</taxon>
        <taxon>Pseudomonadati</taxon>
        <taxon>Pseudomonadota</taxon>
        <taxon>Alphaproteobacteria</taxon>
        <taxon>Rhodobacterales</taxon>
        <taxon>Roseobacteraceae</taxon>
        <taxon>Roseovarius</taxon>
    </lineage>
</organism>
<evidence type="ECO:0000256" key="1">
    <source>
        <dbReference type="ARBA" id="ARBA00004170"/>
    </source>
</evidence>
<evidence type="ECO:0000256" key="4">
    <source>
        <dbReference type="ARBA" id="ARBA00022475"/>
    </source>
</evidence>
<evidence type="ECO:0000256" key="5">
    <source>
        <dbReference type="ARBA" id="ARBA00022519"/>
    </source>
</evidence>
<dbReference type="InterPro" id="IPR027417">
    <property type="entry name" value="P-loop_NTPase"/>
</dbReference>
<name>A0A1M6UYX7_9RHOB</name>
<keyword evidence="4" id="KW-1003">Cell membrane</keyword>
<evidence type="ECO:0000256" key="6">
    <source>
        <dbReference type="ARBA" id="ARBA00022741"/>
    </source>
</evidence>
<dbReference type="PANTHER" id="PTHR43776:SF15">
    <property type="entry name" value="GLUTATHIONE IMPORT ATP-BINDING PROTEIN GSIA"/>
    <property type="match status" value="1"/>
</dbReference>
<keyword evidence="5" id="KW-0997">Cell inner membrane</keyword>
<dbReference type="SUPFAM" id="SSF52540">
    <property type="entry name" value="P-loop containing nucleoside triphosphate hydrolases"/>
    <property type="match status" value="1"/>
</dbReference>
<evidence type="ECO:0000256" key="7">
    <source>
        <dbReference type="ARBA" id="ARBA00022840"/>
    </source>
</evidence>
<dbReference type="Proteomes" id="UP000184191">
    <property type="component" value="Unassembled WGS sequence"/>
</dbReference>